<evidence type="ECO:0000256" key="1">
    <source>
        <dbReference type="SAM" id="MobiDB-lite"/>
    </source>
</evidence>
<dbReference type="InterPro" id="IPR045036">
    <property type="entry name" value="Spartin-like"/>
</dbReference>
<feature type="region of interest" description="Disordered" evidence="1">
    <location>
        <begin position="1"/>
        <end position="42"/>
    </location>
</feature>
<dbReference type="GO" id="GO:0051301">
    <property type="term" value="P:cell division"/>
    <property type="evidence" value="ECO:0007669"/>
    <property type="project" value="TreeGrafter"/>
</dbReference>
<dbReference type="EMBL" id="JAAAUY010000006">
    <property type="protein sequence ID" value="KAF9338201.1"/>
    <property type="molecule type" value="Genomic_DNA"/>
</dbReference>
<gene>
    <name evidence="3" type="ORF">BG006_008692</name>
</gene>
<dbReference type="GO" id="GO:0005886">
    <property type="term" value="C:plasma membrane"/>
    <property type="evidence" value="ECO:0007669"/>
    <property type="project" value="TreeGrafter"/>
</dbReference>
<dbReference type="Pfam" id="PF06911">
    <property type="entry name" value="Senescence"/>
    <property type="match status" value="1"/>
</dbReference>
<dbReference type="Proteomes" id="UP000696485">
    <property type="component" value="Unassembled WGS sequence"/>
</dbReference>
<feature type="region of interest" description="Disordered" evidence="1">
    <location>
        <begin position="472"/>
        <end position="506"/>
    </location>
</feature>
<organism evidence="3 4">
    <name type="scientific">Podila minutissima</name>
    <dbReference type="NCBI Taxonomy" id="64525"/>
    <lineage>
        <taxon>Eukaryota</taxon>
        <taxon>Fungi</taxon>
        <taxon>Fungi incertae sedis</taxon>
        <taxon>Mucoromycota</taxon>
        <taxon>Mortierellomycotina</taxon>
        <taxon>Mortierellomycetes</taxon>
        <taxon>Mortierellales</taxon>
        <taxon>Mortierellaceae</taxon>
        <taxon>Podila</taxon>
    </lineage>
</organism>
<feature type="domain" description="Senescence" evidence="2">
    <location>
        <begin position="244"/>
        <end position="420"/>
    </location>
</feature>
<keyword evidence="4" id="KW-1185">Reference proteome</keyword>
<dbReference type="InterPro" id="IPR009686">
    <property type="entry name" value="Senescence/spartin_C"/>
</dbReference>
<comment type="caution">
    <text evidence="3">The sequence shown here is derived from an EMBL/GenBank/DDBJ whole genome shotgun (WGS) entry which is preliminary data.</text>
</comment>
<reference evidence="3" key="1">
    <citation type="journal article" date="2020" name="Fungal Divers.">
        <title>Resolving the Mortierellaceae phylogeny through synthesis of multi-gene phylogenetics and phylogenomics.</title>
        <authorList>
            <person name="Vandepol N."/>
            <person name="Liber J."/>
            <person name="Desiro A."/>
            <person name="Na H."/>
            <person name="Kennedy M."/>
            <person name="Barry K."/>
            <person name="Grigoriev I.V."/>
            <person name="Miller A.N."/>
            <person name="O'Donnell K."/>
            <person name="Stajich J.E."/>
            <person name="Bonito G."/>
        </authorList>
    </citation>
    <scope>NUCLEOTIDE SEQUENCE</scope>
    <source>
        <strain evidence="3">NVP1</strain>
    </source>
</reference>
<proteinExistence type="predicted"/>
<protein>
    <recommendedName>
        <fullName evidence="2">Senescence domain-containing protein</fullName>
    </recommendedName>
</protein>
<dbReference type="PANTHER" id="PTHR21068:SF43">
    <property type="entry name" value="SPARTIN"/>
    <property type="match status" value="1"/>
</dbReference>
<dbReference type="PANTHER" id="PTHR21068">
    <property type="entry name" value="SPARTIN"/>
    <property type="match status" value="1"/>
</dbReference>
<evidence type="ECO:0000313" key="4">
    <source>
        <dbReference type="Proteomes" id="UP000696485"/>
    </source>
</evidence>
<dbReference type="AlphaFoldDB" id="A0A9P5SUD3"/>
<name>A0A9P5SUD3_9FUNG</name>
<evidence type="ECO:0000313" key="3">
    <source>
        <dbReference type="EMBL" id="KAF9338201.1"/>
    </source>
</evidence>
<feature type="compositionally biased region" description="Low complexity" evidence="1">
    <location>
        <begin position="20"/>
        <end position="39"/>
    </location>
</feature>
<accession>A0A9P5SUD3</accession>
<sequence length="506" mass="54559">MAERTPSPSSTPPPSYLPTAADVDAGSSSADTAPPATASNVPDQKQALISTILSIPNAAISQVQSATSDKKLIGTGELRVYSSAPLEVAANVPATTFMTLETNDTPTRSYTSLITHPLMPTSTAQKTGDDTWQFSVVGNGFLELRVTQASQSDVAALENLLADRVVYTNRYSLRNQLALVDDVGQIYGVLDKDEVEMEDDDSINLPQNAKAPVVVREVGSSDETGDKPIRFKVSVPKVDDMADYLTSASQYFGESMIKGATAVAGGITTSSTYLNSKIPETQKPLKISPFIKKRIRNLTLVSRATFSVTSRFKKAVVTGVLSTGYKVIKYWTANDDPEKYSSMQNFAYAVLNSIGVLIQAAEESFGIVSTPAISASQDLTGRALGPDAKEILSDALEGLKNFTLVYFDNAGISRRAFLQTSRMAALQTTQEVRDGKIRMKERKKEAEEATSVPLSAKASEMKNLIFRYFGRSEEDHAKGEPSSPSKRAPTPSAEGSSSIDKKKKTE</sequence>
<evidence type="ECO:0000259" key="2">
    <source>
        <dbReference type="Pfam" id="PF06911"/>
    </source>
</evidence>